<evidence type="ECO:0000313" key="3">
    <source>
        <dbReference type="EMBL" id="EER11706.1"/>
    </source>
</evidence>
<evidence type="ECO:0000313" key="4">
    <source>
        <dbReference type="Proteomes" id="UP000007800"/>
    </source>
</evidence>
<dbReference type="GO" id="GO:0031410">
    <property type="term" value="C:cytoplasmic vesicle"/>
    <property type="evidence" value="ECO:0007669"/>
    <property type="project" value="TreeGrafter"/>
</dbReference>
<evidence type="ECO:0000256" key="1">
    <source>
        <dbReference type="SAM" id="MobiDB-lite"/>
    </source>
</evidence>
<dbReference type="GeneID" id="9047130"/>
<dbReference type="PROSITE" id="PS50211">
    <property type="entry name" value="DENN"/>
    <property type="match status" value="1"/>
</dbReference>
<dbReference type="Proteomes" id="UP000007800">
    <property type="component" value="Unassembled WGS sequence"/>
</dbReference>
<dbReference type="OMA" id="FFGTCIP"/>
<reference evidence="3 4" key="1">
    <citation type="submission" date="2008-07" db="EMBL/GenBank/DDBJ databases">
        <authorList>
            <person name="El-Sayed N."/>
            <person name="Caler E."/>
            <person name="Inman J."/>
            <person name="Amedeo P."/>
            <person name="Hass B."/>
            <person name="Wortman J."/>
        </authorList>
    </citation>
    <scope>NUCLEOTIDE SEQUENCE [LARGE SCALE GENOMIC DNA]</scope>
    <source>
        <strain evidence="4">ATCC 50983 / TXsc</strain>
    </source>
</reference>
<organism evidence="4">
    <name type="scientific">Perkinsus marinus (strain ATCC 50983 / TXsc)</name>
    <dbReference type="NCBI Taxonomy" id="423536"/>
    <lineage>
        <taxon>Eukaryota</taxon>
        <taxon>Sar</taxon>
        <taxon>Alveolata</taxon>
        <taxon>Perkinsozoa</taxon>
        <taxon>Perkinsea</taxon>
        <taxon>Perkinsida</taxon>
        <taxon>Perkinsidae</taxon>
        <taxon>Perkinsus</taxon>
    </lineage>
</organism>
<dbReference type="Pfam" id="PF02141">
    <property type="entry name" value="DENN"/>
    <property type="match status" value="1"/>
</dbReference>
<feature type="domain" description="UDENN" evidence="2">
    <location>
        <begin position="1"/>
        <end position="377"/>
    </location>
</feature>
<proteinExistence type="predicted"/>
<dbReference type="RefSeq" id="XP_002779911.1">
    <property type="nucleotide sequence ID" value="XM_002779865.1"/>
</dbReference>
<dbReference type="PANTHER" id="PTHR12296">
    <property type="entry name" value="DENN DOMAIN-CONTAINING PROTEIN 4"/>
    <property type="match status" value="1"/>
</dbReference>
<dbReference type="InterPro" id="IPR051696">
    <property type="entry name" value="DENN_Domain_GEFs"/>
</dbReference>
<protein>
    <recommendedName>
        <fullName evidence="2">UDENN domain-containing protein</fullName>
    </recommendedName>
</protein>
<dbReference type="EMBL" id="GG676384">
    <property type="protein sequence ID" value="EER11706.1"/>
    <property type="molecule type" value="Genomic_DNA"/>
</dbReference>
<dbReference type="InterPro" id="IPR001194">
    <property type="entry name" value="cDENN_dom"/>
</dbReference>
<evidence type="ECO:0000259" key="2">
    <source>
        <dbReference type="PROSITE" id="PS50211"/>
    </source>
</evidence>
<feature type="region of interest" description="Disordered" evidence="1">
    <location>
        <begin position="345"/>
        <end position="369"/>
    </location>
</feature>
<keyword evidence="4" id="KW-1185">Reference proteome</keyword>
<dbReference type="GO" id="GO:0032483">
    <property type="term" value="P:regulation of Rab protein signal transduction"/>
    <property type="evidence" value="ECO:0007669"/>
    <property type="project" value="TreeGrafter"/>
</dbReference>
<dbReference type="PANTHER" id="PTHR12296:SF21">
    <property type="entry name" value="DENN DOMAIN-CONTAINING PROTEIN 3"/>
    <property type="match status" value="1"/>
</dbReference>
<feature type="compositionally biased region" description="Polar residues" evidence="1">
    <location>
        <begin position="353"/>
        <end position="362"/>
    </location>
</feature>
<dbReference type="OrthoDB" id="443355at2759"/>
<dbReference type="InterPro" id="IPR043153">
    <property type="entry name" value="DENN_C"/>
</dbReference>
<gene>
    <name evidence="3" type="ORF">Pmar_PMAR002309</name>
</gene>
<sequence>MFYVTAILGYEPLDAKSLYLDAYDTKFYTPIAIGFFTTLPCLTAHRNLLGKLFKISQDRSEALRRFEPETALTLQREFISAVYHAVNSLPVVYPYLPSAMTSTSLLGNLGPLLTLQGGCLGFTRDVDFLPLFAHLSTQSIIFVLERLLLDQRLAVVSRKRSGTLLTTVLESIRAMLYPFDWNDVYLPCAPLSAAKNLVQGPYPLFFGTCIPPGEDYSWLEKIPDMNIVFLEDDKVIPARKRADRGDDAPLPVLPLGMASVLKRQLPPLCSDASRVLGLDALREQYAARARGDRASVDLNASTFSFASDEQSILSQDYPGANTLEAALDDFWSSYFSPYDTQTNPVPAGRWSHGTMSSTNSSDYRPIRSRTRTPRHHSKFQFKLRVQAACLEAMTRQFANYKQYVTKRDDEDRTFDVQGFLGHSPEIPGDMDEQSDGKLFVEPFLDLFLDQHRTHTFDLFLLNVVDTPKAWVFDKGCQVWATADGDIAAGSSE</sequence>
<accession>C5KUZ1</accession>
<name>C5KUZ1_PERM5</name>
<dbReference type="Gene3D" id="3.40.50.11500">
    <property type="match status" value="1"/>
</dbReference>
<dbReference type="InParanoid" id="C5KUZ1"/>
<dbReference type="AlphaFoldDB" id="C5KUZ1"/>
<dbReference type="SMART" id="SM00799">
    <property type="entry name" value="DENN"/>
    <property type="match status" value="1"/>
</dbReference>
<dbReference type="InterPro" id="IPR037516">
    <property type="entry name" value="Tripartite_DENN"/>
</dbReference>